<dbReference type="Proteomes" id="UP001497700">
    <property type="component" value="Unassembled WGS sequence"/>
</dbReference>
<protein>
    <submittedName>
        <fullName evidence="1">Uncharacterized protein</fullName>
    </submittedName>
</protein>
<evidence type="ECO:0000313" key="1">
    <source>
        <dbReference type="EMBL" id="KAI4870266.1"/>
    </source>
</evidence>
<accession>A0ACB9ZFZ3</accession>
<sequence>MHNGSTITDLNRKDREHRTPLHYAAIGENVDCVELLFALDANIEIKDRDGKTPKDLISPNRGDIMLLFAFKKLLQLCPEFTYADYSPYETNSYLSLETLQVNTEPNECRVARENIPFTWLHIPWTNRAIVLAALRQFERQLEFPFLRSFSSILNPNIPSLYKSSFESYPRVEIVFPCLQLQTKDSQTLEREKIRALRDAMTPGFPKDVIQYERTLDETYYPGLHHKILDARNRDQVVSRERPEPSGHRLSDDMQVPILMVPKLWLWRIDKHVLTAYSNVSKIPEVRPTTRSKIRDADAYYTFQDPTNLGLQAYTQASGIGIGLIIAQCISQFGKPQARSRFNPPLDYYETGVVRILSDVEAYTDPDESSPPDGKKDHMFMHRIADIREELVMIQEVLRQQREILLKLIEDVERFELPKAIGTKLRDEDPTKSKKPESHLDGYRETEEWEKWEEVKLSVLRLDEYQTRINKIDRDAERVEKVIQDQLNLKRTYASISDARTGLILSAAVIGLTIITIIFAPIAFMATLFALPLDNLLGNQVQVNGPNGASPTAAYTQEYVIKWFVAAELVSLAVTIFLVLLCLWLFGGIGNFGAMWKKGTKNGEHPRNTSTEWDEAVSVGDKKGPEPKGLRRRFARLRGVAVE</sequence>
<gene>
    <name evidence="1" type="ORF">F4820DRAFT_443385</name>
</gene>
<evidence type="ECO:0000313" key="2">
    <source>
        <dbReference type="Proteomes" id="UP001497700"/>
    </source>
</evidence>
<keyword evidence="2" id="KW-1185">Reference proteome</keyword>
<dbReference type="EMBL" id="MU393425">
    <property type="protein sequence ID" value="KAI4870266.1"/>
    <property type="molecule type" value="Genomic_DNA"/>
</dbReference>
<comment type="caution">
    <text evidence="1">The sequence shown here is derived from an EMBL/GenBank/DDBJ whole genome shotgun (WGS) entry which is preliminary data.</text>
</comment>
<name>A0ACB9ZFZ3_9PEZI</name>
<proteinExistence type="predicted"/>
<organism evidence="1 2">
    <name type="scientific">Hypoxylon rubiginosum</name>
    <dbReference type="NCBI Taxonomy" id="110542"/>
    <lineage>
        <taxon>Eukaryota</taxon>
        <taxon>Fungi</taxon>
        <taxon>Dikarya</taxon>
        <taxon>Ascomycota</taxon>
        <taxon>Pezizomycotina</taxon>
        <taxon>Sordariomycetes</taxon>
        <taxon>Xylariomycetidae</taxon>
        <taxon>Xylariales</taxon>
        <taxon>Hypoxylaceae</taxon>
        <taxon>Hypoxylon</taxon>
    </lineage>
</organism>
<reference evidence="1 2" key="1">
    <citation type="journal article" date="2022" name="New Phytol.">
        <title>Ecological generalism drives hyperdiversity of secondary metabolite gene clusters in xylarialean endophytes.</title>
        <authorList>
            <person name="Franco M.E.E."/>
            <person name="Wisecaver J.H."/>
            <person name="Arnold A.E."/>
            <person name="Ju Y.M."/>
            <person name="Slot J.C."/>
            <person name="Ahrendt S."/>
            <person name="Moore L.P."/>
            <person name="Eastman K.E."/>
            <person name="Scott K."/>
            <person name="Konkel Z."/>
            <person name="Mondo S.J."/>
            <person name="Kuo A."/>
            <person name="Hayes R.D."/>
            <person name="Haridas S."/>
            <person name="Andreopoulos B."/>
            <person name="Riley R."/>
            <person name="LaButti K."/>
            <person name="Pangilinan J."/>
            <person name="Lipzen A."/>
            <person name="Amirebrahimi M."/>
            <person name="Yan J."/>
            <person name="Adam C."/>
            <person name="Keymanesh K."/>
            <person name="Ng V."/>
            <person name="Louie K."/>
            <person name="Northen T."/>
            <person name="Drula E."/>
            <person name="Henrissat B."/>
            <person name="Hsieh H.M."/>
            <person name="Youens-Clark K."/>
            <person name="Lutzoni F."/>
            <person name="Miadlikowska J."/>
            <person name="Eastwood D.C."/>
            <person name="Hamelin R.C."/>
            <person name="Grigoriev I.V."/>
            <person name="U'Ren J.M."/>
        </authorList>
    </citation>
    <scope>NUCLEOTIDE SEQUENCE [LARGE SCALE GENOMIC DNA]</scope>
    <source>
        <strain evidence="1 2">CBS 119005</strain>
    </source>
</reference>